<dbReference type="PANTHER" id="PTHR19960">
    <property type="entry name" value="TEKTIN"/>
    <property type="match status" value="1"/>
</dbReference>
<evidence type="ECO:0000256" key="3">
    <source>
        <dbReference type="ARBA" id="ARBA00022490"/>
    </source>
</evidence>
<dbReference type="EMBL" id="VXAM01000027">
    <property type="protein sequence ID" value="NXJ88343.1"/>
    <property type="molecule type" value="Genomic_DNA"/>
</dbReference>
<keyword evidence="6 14" id="KW-0969">Cilium</keyword>
<dbReference type="InterPro" id="IPR048256">
    <property type="entry name" value="Tektin-like"/>
</dbReference>
<dbReference type="PANTHER" id="PTHR19960:SF24">
    <property type="entry name" value="TEKTIN-3"/>
    <property type="match status" value="1"/>
</dbReference>
<dbReference type="GO" id="GO:0036126">
    <property type="term" value="C:sperm flagellum"/>
    <property type="evidence" value="ECO:0007669"/>
    <property type="project" value="TreeGrafter"/>
</dbReference>
<evidence type="ECO:0000256" key="13">
    <source>
        <dbReference type="ARBA" id="ARBA00046692"/>
    </source>
</evidence>
<evidence type="ECO:0000256" key="2">
    <source>
        <dbReference type="ARBA" id="ARBA00007209"/>
    </source>
</evidence>
<dbReference type="OrthoDB" id="9886517at2759"/>
<dbReference type="GO" id="GO:0060271">
    <property type="term" value="P:cilium assembly"/>
    <property type="evidence" value="ECO:0007669"/>
    <property type="project" value="UniProtKB-UniRule"/>
</dbReference>
<dbReference type="AlphaFoldDB" id="A0A7L0EZ56"/>
<evidence type="ECO:0000313" key="17">
    <source>
        <dbReference type="EMBL" id="NXJ88343.1"/>
    </source>
</evidence>
<evidence type="ECO:0000256" key="5">
    <source>
        <dbReference type="ARBA" id="ARBA00022846"/>
    </source>
</evidence>
<evidence type="ECO:0000256" key="7">
    <source>
        <dbReference type="ARBA" id="ARBA00023136"/>
    </source>
</evidence>
<evidence type="ECO:0000256" key="1">
    <source>
        <dbReference type="ARBA" id="ARBA00004611"/>
    </source>
</evidence>
<keyword evidence="9 14" id="KW-0966">Cell projection</keyword>
<keyword evidence="8" id="KW-0206">Cytoskeleton</keyword>
<dbReference type="GO" id="GO:0002081">
    <property type="term" value="C:outer acrosomal membrane"/>
    <property type="evidence" value="ECO:0007669"/>
    <property type="project" value="UniProtKB-SubCell"/>
</dbReference>
<evidence type="ECO:0000256" key="15">
    <source>
        <dbReference type="SAM" id="Coils"/>
    </source>
</evidence>
<evidence type="ECO:0000256" key="10">
    <source>
        <dbReference type="ARBA" id="ARBA00023329"/>
    </source>
</evidence>
<dbReference type="Proteomes" id="UP000526942">
    <property type="component" value="Unassembled WGS sequence"/>
</dbReference>
<dbReference type="Pfam" id="PF03148">
    <property type="entry name" value="Tektin"/>
    <property type="match status" value="1"/>
</dbReference>
<evidence type="ECO:0000256" key="16">
    <source>
        <dbReference type="SAM" id="MobiDB-lite"/>
    </source>
</evidence>
<evidence type="ECO:0000256" key="9">
    <source>
        <dbReference type="ARBA" id="ARBA00023273"/>
    </source>
</evidence>
<dbReference type="GO" id="GO:0005634">
    <property type="term" value="C:nucleus"/>
    <property type="evidence" value="ECO:0007669"/>
    <property type="project" value="TreeGrafter"/>
</dbReference>
<comment type="similarity">
    <text evidence="2 14">Belongs to the tektin family.</text>
</comment>
<comment type="subcellular location">
    <subcellularLocation>
        <location evidence="14">Cytoplasm</location>
        <location evidence="14">Cytoskeleton</location>
        <location evidence="14">Cilium axoneme</location>
    </subcellularLocation>
    <subcellularLocation>
        <location evidence="1">Cytoplasm</location>
        <location evidence="1">Cytoskeleton</location>
        <location evidence="1">Flagellum axoneme</location>
    </subcellularLocation>
    <subcellularLocation>
        <location evidence="11">Cytoplasmic vesicle</location>
        <location evidence="11">Secretory vesicle</location>
        <location evidence="11">Acrosome outer membrane</location>
        <topology evidence="11">Peripheral membrane protein</topology>
    </subcellularLocation>
</comment>
<feature type="coiled-coil region" evidence="15">
    <location>
        <begin position="427"/>
        <end position="454"/>
    </location>
</feature>
<evidence type="ECO:0000256" key="14">
    <source>
        <dbReference type="RuleBase" id="RU367040"/>
    </source>
</evidence>
<keyword evidence="10" id="KW-0968">Cytoplasmic vesicle</keyword>
<evidence type="ECO:0000256" key="11">
    <source>
        <dbReference type="ARBA" id="ARBA00037820"/>
    </source>
</evidence>
<protein>
    <recommendedName>
        <fullName evidence="14">Tektin</fullName>
    </recommendedName>
</protein>
<feature type="region of interest" description="Disordered" evidence="16">
    <location>
        <begin position="1"/>
        <end position="29"/>
    </location>
</feature>
<keyword evidence="15" id="KW-0175">Coiled coil</keyword>
<name>A0A7L0EZ56_CORCN</name>
<reference evidence="17 18" key="1">
    <citation type="submission" date="2019-09" db="EMBL/GenBank/DDBJ databases">
        <title>Bird 10,000 Genomes (B10K) Project - Family phase.</title>
        <authorList>
            <person name="Zhang G."/>
        </authorList>
    </citation>
    <scope>NUCLEOTIDE SEQUENCE [LARGE SCALE GENOMIC DNA]</scope>
    <source>
        <strain evidence="17">B10K-DU-011-20</strain>
        <tissue evidence="17">Muscle</tissue>
    </source>
</reference>
<comment type="subunit">
    <text evidence="13">Microtubule inner protein component of sperm flagellar doublet microtubules. Interacts with TEKT1, TEKT2, TEKT4 and TEKT5. Interacts with CCDC38.</text>
</comment>
<keyword evidence="7" id="KW-0472">Membrane</keyword>
<dbReference type="GO" id="GO:0015630">
    <property type="term" value="C:microtubule cytoskeleton"/>
    <property type="evidence" value="ECO:0007669"/>
    <property type="project" value="UniProtKB-UniRule"/>
</dbReference>
<proteinExistence type="inferred from homology"/>
<comment type="caution">
    <text evidence="17">The sequence shown here is derived from an EMBL/GenBank/DDBJ whole genome shotgun (WGS) entry which is preliminary data.</text>
</comment>
<keyword evidence="3" id="KW-0963">Cytoplasm</keyword>
<dbReference type="PRINTS" id="PR00511">
    <property type="entry name" value="TEKTIN"/>
</dbReference>
<evidence type="ECO:0000256" key="12">
    <source>
        <dbReference type="ARBA" id="ARBA00045324"/>
    </source>
</evidence>
<evidence type="ECO:0000256" key="4">
    <source>
        <dbReference type="ARBA" id="ARBA00022843"/>
    </source>
</evidence>
<dbReference type="GO" id="GO:0060294">
    <property type="term" value="P:cilium movement involved in cell motility"/>
    <property type="evidence" value="ECO:0007669"/>
    <property type="project" value="UniProtKB-UniRule"/>
</dbReference>
<keyword evidence="18" id="KW-1185">Reference proteome</keyword>
<dbReference type="GO" id="GO:0005930">
    <property type="term" value="C:axoneme"/>
    <property type="evidence" value="ECO:0007669"/>
    <property type="project" value="UniProtKB-SubCell"/>
</dbReference>
<keyword evidence="5 14" id="KW-0282">Flagellum</keyword>
<feature type="non-terminal residue" evidence="17">
    <location>
        <position position="1"/>
    </location>
</feature>
<organism evidence="17 18">
    <name type="scientific">Corythaixoides concolor</name>
    <name type="common">Grey go-away-bird</name>
    <dbReference type="NCBI Taxonomy" id="103956"/>
    <lineage>
        <taxon>Eukaryota</taxon>
        <taxon>Metazoa</taxon>
        <taxon>Chordata</taxon>
        <taxon>Craniata</taxon>
        <taxon>Vertebrata</taxon>
        <taxon>Euteleostomi</taxon>
        <taxon>Archelosauria</taxon>
        <taxon>Archosauria</taxon>
        <taxon>Dinosauria</taxon>
        <taxon>Saurischia</taxon>
        <taxon>Theropoda</taxon>
        <taxon>Coelurosauria</taxon>
        <taxon>Aves</taxon>
        <taxon>Neognathae</taxon>
        <taxon>Neoaves</taxon>
        <taxon>Otidimorphae</taxon>
        <taxon>Musophagiformes</taxon>
        <taxon>Musophagidae</taxon>
        <taxon>Corythaixoides</taxon>
    </lineage>
</organism>
<accession>A0A7L0EZ56</accession>
<evidence type="ECO:0000313" key="18">
    <source>
        <dbReference type="Proteomes" id="UP000526942"/>
    </source>
</evidence>
<keyword evidence="4" id="KW-0832">Ubl conjugation</keyword>
<gene>
    <name evidence="17" type="primary">Tekt3</name>
    <name evidence="17" type="ORF">CORCON_R13571</name>
</gene>
<comment type="function">
    <text evidence="12">Microtubule inner protein (MIP) part of the dynein-decorated doublet microtubules (DMTs) in cilia and flagellar axoneme. Forms filamentous polymers in the walls of ciliary and flagellar microtubules. Required for normal sperm mobility.</text>
</comment>
<evidence type="ECO:0000256" key="6">
    <source>
        <dbReference type="ARBA" id="ARBA00023069"/>
    </source>
</evidence>
<dbReference type="InterPro" id="IPR000435">
    <property type="entry name" value="Tektins"/>
</dbReference>
<feature type="non-terminal residue" evidence="17">
    <location>
        <position position="486"/>
    </location>
</feature>
<sequence>MELLGAPSTGKYANPRSTSVSFPPATSTSASGYKNRIPYYSFPQTCGHRFYYKPPAINPVLTPFPKISQGSTPSQGLPSISNKRSLFNRYTVEDWYRSNLTNCRESETSWRNAERLRVDSSRLIQDRYQQTRKTQAESTKNLGERVKDIEFWKSELSHELDEMIKETKALTGWKEELEKALADAEVHLRIAQECLFHREKRMGIDLVYDDVEEQLLIEVDVVRSCRETMEQYVDKAKAQLDSNREAQHQLERDLADKRAAHRIDDKCYRLRNTSNGINYYQGVERIDATVSEPESWAAFTDNNILHCQRERATSTKLRDKIQSLLAVLADKMSSQFNEVNVAFTNRIIETGDAKGKIQTHLAKTLQEIFQTEMNLEAVREAIREKEPLLKVAQTRLDERRRRPNWELCRDAAQLGLVNEVHKIHEMIQSLQLHLKENEDALQMLLRAKSLLQNDLDVKANSLFIDQEKCMGMRNTFTRNIRLLAGA</sequence>
<evidence type="ECO:0000256" key="8">
    <source>
        <dbReference type="ARBA" id="ARBA00023212"/>
    </source>
</evidence>
<feature type="compositionally biased region" description="Polar residues" evidence="16">
    <location>
        <begin position="15"/>
        <end position="29"/>
    </location>
</feature>